<dbReference type="GO" id="GO:0005788">
    <property type="term" value="C:endoplasmic reticulum lumen"/>
    <property type="evidence" value="ECO:0007669"/>
    <property type="project" value="UniProtKB-SubCell"/>
</dbReference>
<evidence type="ECO:0000256" key="2">
    <source>
        <dbReference type="ARBA" id="ARBA00002035"/>
    </source>
</evidence>
<keyword evidence="9" id="KW-0223">Dioxygenase</keyword>
<feature type="signal peptide" evidence="14">
    <location>
        <begin position="1"/>
        <end position="24"/>
    </location>
</feature>
<dbReference type="Gene3D" id="6.10.140.1460">
    <property type="match status" value="1"/>
</dbReference>
<dbReference type="InterPro" id="IPR006620">
    <property type="entry name" value="Pro_4_hyd_alph"/>
</dbReference>
<keyword evidence="12" id="KW-0325">Glycoprotein</keyword>
<reference evidence="16 17" key="1">
    <citation type="submission" date="2015-04" db="EMBL/GenBank/DDBJ databases">
        <authorList>
            <person name="Syromyatnikov M.Y."/>
            <person name="Popov V.N."/>
        </authorList>
    </citation>
    <scope>NUCLEOTIDE SEQUENCE [LARGE SCALE GENOMIC DNA]</scope>
</reference>
<evidence type="ECO:0000256" key="12">
    <source>
        <dbReference type="ARBA" id="ARBA00023180"/>
    </source>
</evidence>
<dbReference type="InterPro" id="IPR044862">
    <property type="entry name" value="Pro_4_hyd_alph_FE2OG_OXY"/>
</dbReference>
<dbReference type="InterPro" id="IPR045054">
    <property type="entry name" value="P4HA-like"/>
</dbReference>
<evidence type="ECO:0000256" key="13">
    <source>
        <dbReference type="SAM" id="Coils"/>
    </source>
</evidence>
<evidence type="ECO:0000256" key="14">
    <source>
        <dbReference type="SAM" id="SignalP"/>
    </source>
</evidence>
<dbReference type="SUPFAM" id="SSF48452">
    <property type="entry name" value="TPR-like"/>
    <property type="match status" value="1"/>
</dbReference>
<dbReference type="GO" id="GO:0005506">
    <property type="term" value="F:iron ion binding"/>
    <property type="evidence" value="ECO:0007669"/>
    <property type="project" value="InterPro"/>
</dbReference>
<evidence type="ECO:0000256" key="3">
    <source>
        <dbReference type="ARBA" id="ARBA00004319"/>
    </source>
</evidence>
<evidence type="ECO:0000256" key="8">
    <source>
        <dbReference type="ARBA" id="ARBA00022896"/>
    </source>
</evidence>
<evidence type="ECO:0000256" key="5">
    <source>
        <dbReference type="ARBA" id="ARBA00012269"/>
    </source>
</evidence>
<dbReference type="InterPro" id="IPR059068">
    <property type="entry name" value="TPR_P4H"/>
</dbReference>
<dbReference type="FunFam" id="1.25.40.10:FF:000006">
    <property type="entry name" value="Prolyl 4-hydroxylase subunit alpha 2"/>
    <property type="match status" value="1"/>
</dbReference>
<dbReference type="Gene3D" id="1.25.40.10">
    <property type="entry name" value="Tetratricopeptide repeat domain"/>
    <property type="match status" value="1"/>
</dbReference>
<dbReference type="InterPro" id="IPR011990">
    <property type="entry name" value="TPR-like_helical_dom_sf"/>
</dbReference>
<comment type="subcellular location">
    <subcellularLocation>
        <location evidence="3">Endoplasmic reticulum lumen</location>
    </subcellularLocation>
</comment>
<keyword evidence="10" id="KW-0560">Oxidoreductase</keyword>
<dbReference type="OrthoDB" id="420380at2759"/>
<comment type="similarity">
    <text evidence="4">Belongs to the P4HA family.</text>
</comment>
<proteinExistence type="inferred from homology"/>
<keyword evidence="7" id="KW-0256">Endoplasmic reticulum</keyword>
<keyword evidence="11" id="KW-0408">Iron</keyword>
<dbReference type="GO" id="GO:0031418">
    <property type="term" value="F:L-ascorbic acid binding"/>
    <property type="evidence" value="ECO:0007669"/>
    <property type="project" value="UniProtKB-KW"/>
</dbReference>
<dbReference type="PANTHER" id="PTHR10869">
    <property type="entry name" value="PROLYL 4-HYDROXYLASE ALPHA SUBUNIT"/>
    <property type="match status" value="1"/>
</dbReference>
<dbReference type="GO" id="GO:0004656">
    <property type="term" value="F:procollagen-proline 4-dioxygenase activity"/>
    <property type="evidence" value="ECO:0007669"/>
    <property type="project" value="UniProtKB-EC"/>
</dbReference>
<gene>
    <name evidence="16" type="ORF">CLUMA_CG008246</name>
</gene>
<dbReference type="Proteomes" id="UP000183832">
    <property type="component" value="Unassembled WGS sequence"/>
</dbReference>
<keyword evidence="17" id="KW-1185">Reference proteome</keyword>
<keyword evidence="6" id="KW-0479">Metal-binding</keyword>
<evidence type="ECO:0000256" key="4">
    <source>
        <dbReference type="ARBA" id="ARBA00006511"/>
    </source>
</evidence>
<dbReference type="EMBL" id="CVRI01000040">
    <property type="protein sequence ID" value="CRK94746.1"/>
    <property type="molecule type" value="Genomic_DNA"/>
</dbReference>
<evidence type="ECO:0000313" key="16">
    <source>
        <dbReference type="EMBL" id="CRK94746.1"/>
    </source>
</evidence>
<comment type="function">
    <text evidence="2">Catalyzes the post-translational formation of 4-hydroxyproline in -Xaa-Pro-Gly- sequences in collagens and other proteins.</text>
</comment>
<dbReference type="FunFam" id="2.60.120.620:FF:000001">
    <property type="entry name" value="Prolyl 4-hydroxylase subunit alpha 2"/>
    <property type="match status" value="1"/>
</dbReference>
<evidence type="ECO:0000256" key="7">
    <source>
        <dbReference type="ARBA" id="ARBA00022824"/>
    </source>
</evidence>
<feature type="coiled-coil region" evidence="13">
    <location>
        <begin position="44"/>
        <end position="78"/>
    </location>
</feature>
<evidence type="ECO:0000256" key="11">
    <source>
        <dbReference type="ARBA" id="ARBA00023004"/>
    </source>
</evidence>
<evidence type="ECO:0000313" key="17">
    <source>
        <dbReference type="Proteomes" id="UP000183832"/>
    </source>
</evidence>
<dbReference type="InterPro" id="IPR005123">
    <property type="entry name" value="Oxoglu/Fe-dep_dioxygenase_dom"/>
</dbReference>
<dbReference type="Pfam" id="PF13640">
    <property type="entry name" value="2OG-FeII_Oxy_3"/>
    <property type="match status" value="1"/>
</dbReference>
<feature type="chain" id="PRO_5012881988" description="procollagen-proline 4-dioxygenase" evidence="14">
    <location>
        <begin position="25"/>
        <end position="548"/>
    </location>
</feature>
<dbReference type="InterPro" id="IPR013547">
    <property type="entry name" value="P4H_N"/>
</dbReference>
<dbReference type="Pfam" id="PF08336">
    <property type="entry name" value="P4Ha_N"/>
    <property type="match status" value="1"/>
</dbReference>
<dbReference type="Pfam" id="PF23558">
    <property type="entry name" value="TPR_P4H"/>
    <property type="match status" value="1"/>
</dbReference>
<name>A0A1J1I4Q8_9DIPT</name>
<evidence type="ECO:0000256" key="9">
    <source>
        <dbReference type="ARBA" id="ARBA00022964"/>
    </source>
</evidence>
<keyword evidence="8" id="KW-0847">Vitamin C</keyword>
<dbReference type="STRING" id="568069.A0A1J1I4Q8"/>
<sequence>MPCNSFPTILFILVSVVAVHYGGCELFTALTDMEELLETESVLINNLEGYILAQEKKLEFLKQKVKEYQREHAEAGKDVSSYLLNPINAYLLTKRLTSDWKDLEQIMTMDVGSQFIQNVTNYREVLKFPSEEDLTGAASALIRLQDTYDLNTASLARGELNGVQYSTQMSSEDCFEVGRQMYNNQDYHHTVMWMEEAINRLTNDSRLLRSDVLEYLAFSTFKEGNIKLALEMTNELLMLTPDHQRANGNKRYYEKELMKINEKSVLRGDDGSPDVPVDKSLEFQHSKLGPYTYNVPERKLYELACQGELTPDDELLSSLFCSYVDNGVPFLKIGPLKIEQISHDPYIVVYHDVMYDNEIEIVKKMAKPRFKRATVQNHLTGELEVAHYRISKSAWLKDEEHYVVRNIAQRIVDMTGLTMETAEELQVVNYGIGGHYEPHYDFARKEEINAFKNLNSGNRIATVLFYMSDVTQGGATVFPALKTALWPKKGTAAFWFNLRKSGQGDYMTRHAACPVIVGSKWVANKWIHEVGNEFTRPCGLEIDHDVEF</sequence>
<evidence type="ECO:0000256" key="6">
    <source>
        <dbReference type="ARBA" id="ARBA00022723"/>
    </source>
</evidence>
<dbReference type="AlphaFoldDB" id="A0A1J1I4Q8"/>
<evidence type="ECO:0000256" key="10">
    <source>
        <dbReference type="ARBA" id="ARBA00023002"/>
    </source>
</evidence>
<protein>
    <recommendedName>
        <fullName evidence="5">procollagen-proline 4-dioxygenase</fullName>
        <ecNumber evidence="5">1.14.11.2</ecNumber>
    </recommendedName>
</protein>
<dbReference type="SMART" id="SM00702">
    <property type="entry name" value="P4Hc"/>
    <property type="match status" value="1"/>
</dbReference>
<dbReference type="EC" id="1.14.11.2" evidence="5"/>
<comment type="cofactor">
    <cofactor evidence="1">
        <name>L-ascorbate</name>
        <dbReference type="ChEBI" id="CHEBI:38290"/>
    </cofactor>
</comment>
<keyword evidence="13" id="KW-0175">Coiled coil</keyword>
<feature type="domain" description="Fe2OG dioxygenase" evidence="15">
    <location>
        <begin position="421"/>
        <end position="529"/>
    </location>
</feature>
<dbReference type="Gene3D" id="2.60.120.620">
    <property type="entry name" value="q2cbj1_9rhob like domain"/>
    <property type="match status" value="1"/>
</dbReference>
<evidence type="ECO:0000259" key="15">
    <source>
        <dbReference type="PROSITE" id="PS51471"/>
    </source>
</evidence>
<organism evidence="16 17">
    <name type="scientific">Clunio marinus</name>
    <dbReference type="NCBI Taxonomy" id="568069"/>
    <lineage>
        <taxon>Eukaryota</taxon>
        <taxon>Metazoa</taxon>
        <taxon>Ecdysozoa</taxon>
        <taxon>Arthropoda</taxon>
        <taxon>Hexapoda</taxon>
        <taxon>Insecta</taxon>
        <taxon>Pterygota</taxon>
        <taxon>Neoptera</taxon>
        <taxon>Endopterygota</taxon>
        <taxon>Diptera</taxon>
        <taxon>Nematocera</taxon>
        <taxon>Chironomoidea</taxon>
        <taxon>Chironomidae</taxon>
        <taxon>Clunio</taxon>
    </lineage>
</organism>
<dbReference type="PROSITE" id="PS51471">
    <property type="entry name" value="FE2OG_OXY"/>
    <property type="match status" value="1"/>
</dbReference>
<evidence type="ECO:0000256" key="1">
    <source>
        <dbReference type="ARBA" id="ARBA00001961"/>
    </source>
</evidence>
<dbReference type="PANTHER" id="PTHR10869:SF244">
    <property type="entry name" value="PROLYL 4-HYDROXYLASE SUBUNIT ALPHA-2"/>
    <property type="match status" value="1"/>
</dbReference>
<accession>A0A1J1I4Q8</accession>
<keyword evidence="14" id="KW-0732">Signal</keyword>